<gene>
    <name evidence="8" type="ORF">DUNSADRAFT_8418</name>
</gene>
<dbReference type="InterPro" id="IPR045877">
    <property type="entry name" value="ZFP36-like"/>
</dbReference>
<organism evidence="8 9">
    <name type="scientific">Dunaliella salina</name>
    <name type="common">Green alga</name>
    <name type="synonym">Protococcus salinus</name>
    <dbReference type="NCBI Taxonomy" id="3046"/>
    <lineage>
        <taxon>Eukaryota</taxon>
        <taxon>Viridiplantae</taxon>
        <taxon>Chlorophyta</taxon>
        <taxon>core chlorophytes</taxon>
        <taxon>Chlorophyceae</taxon>
        <taxon>CS clade</taxon>
        <taxon>Chlamydomonadales</taxon>
        <taxon>Dunaliellaceae</taxon>
        <taxon>Dunaliella</taxon>
    </lineage>
</organism>
<evidence type="ECO:0000256" key="1">
    <source>
        <dbReference type="ARBA" id="ARBA00022723"/>
    </source>
</evidence>
<keyword evidence="4 5" id="KW-0862">Zinc</keyword>
<protein>
    <recommendedName>
        <fullName evidence="7">C3H1-type domain-containing protein</fullName>
    </recommendedName>
</protein>
<feature type="domain" description="C3H1-type" evidence="7">
    <location>
        <begin position="219"/>
        <end position="247"/>
    </location>
</feature>
<comment type="caution">
    <text evidence="8">The sequence shown here is derived from an EMBL/GenBank/DDBJ whole genome shotgun (WGS) entry which is preliminary data.</text>
</comment>
<dbReference type="InterPro" id="IPR000571">
    <property type="entry name" value="Znf_CCCH"/>
</dbReference>
<dbReference type="PANTHER" id="PTHR12547">
    <property type="entry name" value="CCCH ZINC FINGER/TIS11-RELATED"/>
    <property type="match status" value="1"/>
</dbReference>
<dbReference type="Gene3D" id="4.10.1000.10">
    <property type="entry name" value="Zinc finger, CCCH-type"/>
    <property type="match status" value="3"/>
</dbReference>
<dbReference type="InterPro" id="IPR036855">
    <property type="entry name" value="Znf_CCCH_sf"/>
</dbReference>
<evidence type="ECO:0000256" key="6">
    <source>
        <dbReference type="SAM" id="MobiDB-lite"/>
    </source>
</evidence>
<feature type="zinc finger region" description="C3H1-type" evidence="5">
    <location>
        <begin position="162"/>
        <end position="189"/>
    </location>
</feature>
<dbReference type="EMBL" id="MU069738">
    <property type="protein sequence ID" value="KAF5834777.1"/>
    <property type="molecule type" value="Genomic_DNA"/>
</dbReference>
<keyword evidence="9" id="KW-1185">Reference proteome</keyword>
<name>A0ABQ7GJJ1_DUNSA</name>
<reference evidence="8" key="1">
    <citation type="submission" date="2017-08" db="EMBL/GenBank/DDBJ databases">
        <authorList>
            <person name="Polle J.E."/>
            <person name="Barry K."/>
            <person name="Cushman J."/>
            <person name="Schmutz J."/>
            <person name="Tran D."/>
            <person name="Hathwaick L.T."/>
            <person name="Yim W.C."/>
            <person name="Jenkins J."/>
            <person name="Mckie-Krisberg Z.M."/>
            <person name="Prochnik S."/>
            <person name="Lindquist E."/>
            <person name="Dockter R.B."/>
            <person name="Adam C."/>
            <person name="Molina H."/>
            <person name="Bunkerborg J."/>
            <person name="Jin E."/>
            <person name="Buchheim M."/>
            <person name="Magnuson J."/>
        </authorList>
    </citation>
    <scope>NUCLEOTIDE SEQUENCE</scope>
    <source>
        <strain evidence="8">CCAP 19/18</strain>
    </source>
</reference>
<evidence type="ECO:0000313" key="8">
    <source>
        <dbReference type="EMBL" id="KAF5834777.1"/>
    </source>
</evidence>
<accession>A0ABQ7GJJ1</accession>
<feature type="domain" description="C3H1-type" evidence="7">
    <location>
        <begin position="278"/>
        <end position="306"/>
    </location>
</feature>
<feature type="compositionally biased region" description="Low complexity" evidence="6">
    <location>
        <begin position="12"/>
        <end position="36"/>
    </location>
</feature>
<dbReference type="SUPFAM" id="SSF90229">
    <property type="entry name" value="CCCH zinc finger"/>
    <property type="match status" value="3"/>
</dbReference>
<evidence type="ECO:0000256" key="2">
    <source>
        <dbReference type="ARBA" id="ARBA00022737"/>
    </source>
</evidence>
<evidence type="ECO:0000313" key="9">
    <source>
        <dbReference type="Proteomes" id="UP000815325"/>
    </source>
</evidence>
<dbReference type="Pfam" id="PF00642">
    <property type="entry name" value="zf-CCCH"/>
    <property type="match status" value="3"/>
</dbReference>
<dbReference type="SMART" id="SM00356">
    <property type="entry name" value="ZnF_C3H1"/>
    <property type="match status" value="3"/>
</dbReference>
<feature type="zinc finger region" description="C3H1-type" evidence="5">
    <location>
        <begin position="278"/>
        <end position="306"/>
    </location>
</feature>
<evidence type="ECO:0000259" key="7">
    <source>
        <dbReference type="PROSITE" id="PS50103"/>
    </source>
</evidence>
<feature type="compositionally biased region" description="Polar residues" evidence="6">
    <location>
        <begin position="259"/>
        <end position="270"/>
    </location>
</feature>
<sequence length="562" mass="59284">MFPGWGMPQAGQTAMPQLPQTAQTAQAANPWAQPQQAAAAPAAAPAATASSLPLAAGLGSMAGIGSMPMGSLPMAGSYGSSYGTAQQANPMASMMNPAMQALYQQYAMRWAAFQKLAAGGGMGMNPMMGGMMGAMGGMMGDMSGAAGGAAGAGGPAAEGGIYFKTRICNKWKEGLCPFSETCKYAHGESDLRTVADNERAQQIGAGGQQVDKRGMINMMKKTRLCQEFMTTSMCKYGDKCTFAHGHHELRAPNPAGAAATSTGGMRSKTGQQGGNKDMRKTRLCEKFMTTGQCGYGDGCTFAHGLHDMRRPDDPLPPSLLNRPNPSAAKAAAGGVTPITPLEQQQQQELQQVYGAADVGGVTDGGLTAVGGKRRLDETELTTVDGTLKRQHLEEESADGVQCHLCAELVKQGRSKVLNGINSLENPKAQQLGVMILATSQRLDQLWSKCSPAAVLGWMAKTPGLTIMDKIELLRTIVFHAHANQPNSRMPEGGLGLDSQKYVDKGLPPDCADFVYVCMEGKEGAASMGEYFHMLEVCKQLFGINDENYYQVSTAVASIMMGM</sequence>
<dbReference type="PANTHER" id="PTHR12547:SF18">
    <property type="entry name" value="PROTEIN TIS11"/>
    <property type="match status" value="1"/>
</dbReference>
<feature type="region of interest" description="Disordered" evidence="6">
    <location>
        <begin position="255"/>
        <end position="277"/>
    </location>
</feature>
<feature type="region of interest" description="Disordered" evidence="6">
    <location>
        <begin position="1"/>
        <end position="36"/>
    </location>
</feature>
<proteinExistence type="predicted"/>
<dbReference type="Proteomes" id="UP000815325">
    <property type="component" value="Unassembled WGS sequence"/>
</dbReference>
<dbReference type="PROSITE" id="PS50103">
    <property type="entry name" value="ZF_C3H1"/>
    <property type="match status" value="3"/>
</dbReference>
<keyword evidence="1 5" id="KW-0479">Metal-binding</keyword>
<keyword evidence="3 5" id="KW-0863">Zinc-finger</keyword>
<feature type="domain" description="C3H1-type" evidence="7">
    <location>
        <begin position="162"/>
        <end position="189"/>
    </location>
</feature>
<evidence type="ECO:0000256" key="5">
    <source>
        <dbReference type="PROSITE-ProRule" id="PRU00723"/>
    </source>
</evidence>
<evidence type="ECO:0000256" key="3">
    <source>
        <dbReference type="ARBA" id="ARBA00022771"/>
    </source>
</evidence>
<keyword evidence="2" id="KW-0677">Repeat</keyword>
<evidence type="ECO:0000256" key="4">
    <source>
        <dbReference type="ARBA" id="ARBA00022833"/>
    </source>
</evidence>
<feature type="zinc finger region" description="C3H1-type" evidence="5">
    <location>
        <begin position="219"/>
        <end position="247"/>
    </location>
</feature>